<dbReference type="GO" id="GO:0000455">
    <property type="term" value="P:enzyme-directed rRNA pseudouridine synthesis"/>
    <property type="evidence" value="ECO:0007669"/>
    <property type="project" value="TreeGrafter"/>
</dbReference>
<dbReference type="EC" id="5.4.99.-" evidence="4"/>
<dbReference type="InterPro" id="IPR006225">
    <property type="entry name" value="PsdUridine_synth_RluC/D"/>
</dbReference>
<dbReference type="Pfam" id="PF00849">
    <property type="entry name" value="PseudoU_synth_2"/>
    <property type="match status" value="1"/>
</dbReference>
<comment type="function">
    <text evidence="4">Responsible for synthesis of pseudouridine from uracil.</text>
</comment>
<evidence type="ECO:0000256" key="4">
    <source>
        <dbReference type="RuleBase" id="RU362028"/>
    </source>
</evidence>
<organism evidence="6 7">
    <name type="scientific">Agrilactobacillus composti DSM 18527 = JCM 14202</name>
    <dbReference type="NCBI Taxonomy" id="1423734"/>
    <lineage>
        <taxon>Bacteria</taxon>
        <taxon>Bacillati</taxon>
        <taxon>Bacillota</taxon>
        <taxon>Bacilli</taxon>
        <taxon>Lactobacillales</taxon>
        <taxon>Lactobacillaceae</taxon>
        <taxon>Agrilactobacillus</taxon>
    </lineage>
</organism>
<dbReference type="PATRIC" id="fig|1423734.3.peg.790"/>
<dbReference type="CDD" id="cd02869">
    <property type="entry name" value="PseudoU_synth_RluA_like"/>
    <property type="match status" value="1"/>
</dbReference>
<evidence type="ECO:0000259" key="5">
    <source>
        <dbReference type="Pfam" id="PF00849"/>
    </source>
</evidence>
<dbReference type="Gene3D" id="3.30.2350.10">
    <property type="entry name" value="Pseudouridine synthase"/>
    <property type="match status" value="1"/>
</dbReference>
<dbReference type="eggNOG" id="COG0564">
    <property type="taxonomic scope" value="Bacteria"/>
</dbReference>
<dbReference type="GO" id="GO:0009982">
    <property type="term" value="F:pseudouridine synthase activity"/>
    <property type="evidence" value="ECO:0007669"/>
    <property type="project" value="InterPro"/>
</dbReference>
<reference evidence="6 7" key="1">
    <citation type="journal article" date="2015" name="Genome Announc.">
        <title>Expanding the biotechnology potential of lactobacilli through comparative genomics of 213 strains and associated genera.</title>
        <authorList>
            <person name="Sun Z."/>
            <person name="Harris H.M."/>
            <person name="McCann A."/>
            <person name="Guo C."/>
            <person name="Argimon S."/>
            <person name="Zhang W."/>
            <person name="Yang X."/>
            <person name="Jeffery I.B."/>
            <person name="Cooney J.C."/>
            <person name="Kagawa T.F."/>
            <person name="Liu W."/>
            <person name="Song Y."/>
            <person name="Salvetti E."/>
            <person name="Wrobel A."/>
            <person name="Rasinkangas P."/>
            <person name="Parkhill J."/>
            <person name="Rea M.C."/>
            <person name="O'Sullivan O."/>
            <person name="Ritari J."/>
            <person name="Douillard F.P."/>
            <person name="Paul Ross R."/>
            <person name="Yang R."/>
            <person name="Briner A.E."/>
            <person name="Felis G.E."/>
            <person name="de Vos W.M."/>
            <person name="Barrangou R."/>
            <person name="Klaenhammer T.R."/>
            <person name="Caufield P.W."/>
            <person name="Cui Y."/>
            <person name="Zhang H."/>
            <person name="O'Toole P.W."/>
        </authorList>
    </citation>
    <scope>NUCLEOTIDE SEQUENCE [LARGE SCALE GENOMIC DNA]</scope>
    <source>
        <strain evidence="6 7">DSM 18527</strain>
    </source>
</reference>
<evidence type="ECO:0000256" key="1">
    <source>
        <dbReference type="ARBA" id="ARBA00000073"/>
    </source>
</evidence>
<dbReference type="InterPro" id="IPR020103">
    <property type="entry name" value="PsdUridine_synth_cat_dom_sf"/>
</dbReference>
<dbReference type="GO" id="GO:0003723">
    <property type="term" value="F:RNA binding"/>
    <property type="evidence" value="ECO:0007669"/>
    <property type="project" value="InterPro"/>
</dbReference>
<dbReference type="STRING" id="1423734.FC83_GL000782"/>
<sequence>MITRTIILPDNYQTTGIRQQLKRWFIPKKWQHFLRIDHNILVNDVYQPFNSRLHAQDKITLRFTKLASEQDYLVDDFNGLTIFFEDQDLIVVAKPANIKTHPNQPGERGTLLNQVAGYLAQTKQKPYILHRLDMATSGLIVFAKNPLVVPILNAKFRDKIIHRHYIALIQRHPNLPATGQITAPIGLDPNDKRKRQVRTDGLPAKTGYEILAENNNYQLLKLTLETGRTHQIRVHLAHIGAPIIGDPLYETPQSFPRLMLHAYQLDLSLPFTDQQVAIQTPYPAIFNHFLSEK</sequence>
<dbReference type="NCBIfam" id="TIGR00005">
    <property type="entry name" value="rluA_subfam"/>
    <property type="match status" value="1"/>
</dbReference>
<dbReference type="Proteomes" id="UP000051236">
    <property type="component" value="Unassembled WGS sequence"/>
</dbReference>
<dbReference type="PANTHER" id="PTHR21600:SF87">
    <property type="entry name" value="RNA PSEUDOURIDYLATE SYNTHASE DOMAIN-CONTAINING PROTEIN 1"/>
    <property type="match status" value="1"/>
</dbReference>
<gene>
    <name evidence="6" type="ORF">FC83_GL000782</name>
</gene>
<dbReference type="PANTHER" id="PTHR21600">
    <property type="entry name" value="MITOCHONDRIAL RNA PSEUDOURIDINE SYNTHASE"/>
    <property type="match status" value="1"/>
</dbReference>
<evidence type="ECO:0000313" key="7">
    <source>
        <dbReference type="Proteomes" id="UP000051236"/>
    </source>
</evidence>
<name>A0A0R1Y6J9_9LACO</name>
<dbReference type="PROSITE" id="PS01129">
    <property type="entry name" value="PSI_RLU"/>
    <property type="match status" value="1"/>
</dbReference>
<comment type="catalytic activity">
    <reaction evidence="1 4">
        <text>a uridine in RNA = a pseudouridine in RNA</text>
        <dbReference type="Rhea" id="RHEA:48348"/>
        <dbReference type="Rhea" id="RHEA-COMP:12068"/>
        <dbReference type="Rhea" id="RHEA-COMP:12069"/>
        <dbReference type="ChEBI" id="CHEBI:65314"/>
        <dbReference type="ChEBI" id="CHEBI:65315"/>
    </reaction>
</comment>
<feature type="active site" evidence="3">
    <location>
        <position position="133"/>
    </location>
</feature>
<keyword evidence="7" id="KW-1185">Reference proteome</keyword>
<dbReference type="InterPro" id="IPR006224">
    <property type="entry name" value="PsdUridine_synth_RluA-like_CS"/>
</dbReference>
<keyword evidence="4" id="KW-0413">Isomerase</keyword>
<dbReference type="RefSeq" id="WP_057002378.1">
    <property type="nucleotide sequence ID" value="NZ_AZGA01000011.1"/>
</dbReference>
<dbReference type="InterPro" id="IPR050188">
    <property type="entry name" value="RluA_PseudoU_synthase"/>
</dbReference>
<proteinExistence type="inferred from homology"/>
<comment type="caution">
    <text evidence="6">The sequence shown here is derived from an EMBL/GenBank/DDBJ whole genome shotgun (WGS) entry which is preliminary data.</text>
</comment>
<dbReference type="SUPFAM" id="SSF55120">
    <property type="entry name" value="Pseudouridine synthase"/>
    <property type="match status" value="1"/>
</dbReference>
<evidence type="ECO:0000256" key="2">
    <source>
        <dbReference type="ARBA" id="ARBA00010876"/>
    </source>
</evidence>
<accession>A0A0R1Y6J9</accession>
<dbReference type="GO" id="GO:0140098">
    <property type="term" value="F:catalytic activity, acting on RNA"/>
    <property type="evidence" value="ECO:0007669"/>
    <property type="project" value="UniProtKB-ARBA"/>
</dbReference>
<evidence type="ECO:0000256" key="3">
    <source>
        <dbReference type="PIRSR" id="PIRSR606225-1"/>
    </source>
</evidence>
<comment type="similarity">
    <text evidence="2 4">Belongs to the pseudouridine synthase RluA family.</text>
</comment>
<dbReference type="EMBL" id="AZGA01000011">
    <property type="protein sequence ID" value="KRM35755.1"/>
    <property type="molecule type" value="Genomic_DNA"/>
</dbReference>
<protein>
    <recommendedName>
        <fullName evidence="4">Pseudouridine synthase</fullName>
        <ecNumber evidence="4">5.4.99.-</ecNumber>
    </recommendedName>
</protein>
<feature type="domain" description="Pseudouridine synthase RsuA/RluA-like" evidence="5">
    <location>
        <begin position="88"/>
        <end position="238"/>
    </location>
</feature>
<dbReference type="AlphaFoldDB" id="A0A0R1Y6J9"/>
<evidence type="ECO:0000313" key="6">
    <source>
        <dbReference type="EMBL" id="KRM35755.1"/>
    </source>
</evidence>
<dbReference type="InterPro" id="IPR006145">
    <property type="entry name" value="PsdUridine_synth_RsuA/RluA"/>
</dbReference>